<evidence type="ECO:0000313" key="1">
    <source>
        <dbReference type="EMBL" id="KAG4424872.1"/>
    </source>
</evidence>
<keyword evidence="2" id="KW-1185">Reference proteome</keyword>
<protein>
    <submittedName>
        <fullName evidence="1">Uncharacterized protein</fullName>
    </submittedName>
</protein>
<comment type="caution">
    <text evidence="1">The sequence shown here is derived from an EMBL/GenBank/DDBJ whole genome shotgun (WGS) entry which is preliminary data.</text>
</comment>
<sequence length="116" mass="13110">MSRNSVVEFHQTIRGDVDPESIRVRAEESSKVFNGWEKEEVKSTKEERRAIAAKEKDVANLRKVEKAMKGVGLQAGEDDEKMSDRKVKRIAKDKLAADKDKTAARRLEAQVGWAVL</sequence>
<dbReference type="EMBL" id="JAFJYH010000016">
    <property type="protein sequence ID" value="KAG4424872.1"/>
    <property type="molecule type" value="Genomic_DNA"/>
</dbReference>
<proteinExistence type="predicted"/>
<reference evidence="1" key="1">
    <citation type="submission" date="2021-02" db="EMBL/GenBank/DDBJ databases">
        <title>Genome sequence Cadophora malorum strain M34.</title>
        <authorList>
            <person name="Stefanovic E."/>
            <person name="Vu D."/>
            <person name="Scully C."/>
            <person name="Dijksterhuis J."/>
            <person name="Roader J."/>
            <person name="Houbraken J."/>
        </authorList>
    </citation>
    <scope>NUCLEOTIDE SEQUENCE</scope>
    <source>
        <strain evidence="1">M34</strain>
    </source>
</reference>
<name>A0A8H7WHH6_9HELO</name>
<accession>A0A8H7WHH6</accession>
<dbReference type="AlphaFoldDB" id="A0A8H7WHH6"/>
<dbReference type="Proteomes" id="UP000664132">
    <property type="component" value="Unassembled WGS sequence"/>
</dbReference>
<gene>
    <name evidence="1" type="ORF">IFR04_002032</name>
</gene>
<organism evidence="1 2">
    <name type="scientific">Cadophora malorum</name>
    <dbReference type="NCBI Taxonomy" id="108018"/>
    <lineage>
        <taxon>Eukaryota</taxon>
        <taxon>Fungi</taxon>
        <taxon>Dikarya</taxon>
        <taxon>Ascomycota</taxon>
        <taxon>Pezizomycotina</taxon>
        <taxon>Leotiomycetes</taxon>
        <taxon>Helotiales</taxon>
        <taxon>Ploettnerulaceae</taxon>
        <taxon>Cadophora</taxon>
    </lineage>
</organism>
<evidence type="ECO:0000313" key="2">
    <source>
        <dbReference type="Proteomes" id="UP000664132"/>
    </source>
</evidence>
<dbReference type="OrthoDB" id="3552645at2759"/>